<reference evidence="2 3" key="1">
    <citation type="submission" date="2019-02" db="EMBL/GenBank/DDBJ databases">
        <title>Deep-cultivation of Planctomycetes and their phenomic and genomic characterization uncovers novel biology.</title>
        <authorList>
            <person name="Wiegand S."/>
            <person name="Jogler M."/>
            <person name="Boedeker C."/>
            <person name="Pinto D."/>
            <person name="Vollmers J."/>
            <person name="Rivas-Marin E."/>
            <person name="Kohn T."/>
            <person name="Peeters S.H."/>
            <person name="Heuer A."/>
            <person name="Rast P."/>
            <person name="Oberbeckmann S."/>
            <person name="Bunk B."/>
            <person name="Jeske O."/>
            <person name="Meyerdierks A."/>
            <person name="Storesund J.E."/>
            <person name="Kallscheuer N."/>
            <person name="Luecker S."/>
            <person name="Lage O.M."/>
            <person name="Pohl T."/>
            <person name="Merkel B.J."/>
            <person name="Hornburger P."/>
            <person name="Mueller R.-W."/>
            <person name="Bruemmer F."/>
            <person name="Labrenz M."/>
            <person name="Spormann A.M."/>
            <person name="Op Den Camp H."/>
            <person name="Overmann J."/>
            <person name="Amann R."/>
            <person name="Jetten M.S.M."/>
            <person name="Mascher T."/>
            <person name="Medema M.H."/>
            <person name="Devos D.P."/>
            <person name="Kaster A.-K."/>
            <person name="Ovreas L."/>
            <person name="Rohde M."/>
            <person name="Galperin M.Y."/>
            <person name="Jogler C."/>
        </authorList>
    </citation>
    <scope>NUCLEOTIDE SEQUENCE [LARGE SCALE GENOMIC DNA]</scope>
    <source>
        <strain evidence="2 3">Pla52n</strain>
    </source>
</reference>
<evidence type="ECO:0008006" key="4">
    <source>
        <dbReference type="Google" id="ProtNLM"/>
    </source>
</evidence>
<dbReference type="GO" id="GO:0046872">
    <property type="term" value="F:metal ion binding"/>
    <property type="evidence" value="ECO:0007669"/>
    <property type="project" value="InterPro"/>
</dbReference>
<comment type="caution">
    <text evidence="2">The sequence shown here is derived from an EMBL/GenBank/DDBJ whole genome shotgun (WGS) entry which is preliminary data.</text>
</comment>
<dbReference type="AlphaFoldDB" id="A0A5C5ZYD0"/>
<evidence type="ECO:0000313" key="3">
    <source>
        <dbReference type="Proteomes" id="UP000320176"/>
    </source>
</evidence>
<dbReference type="OrthoDB" id="291224at2"/>
<evidence type="ECO:0000313" key="2">
    <source>
        <dbReference type="EMBL" id="TWT91323.1"/>
    </source>
</evidence>
<proteinExistence type="predicted"/>
<dbReference type="EMBL" id="SJPN01000017">
    <property type="protein sequence ID" value="TWT91323.1"/>
    <property type="molecule type" value="Genomic_DNA"/>
</dbReference>
<dbReference type="Proteomes" id="UP000320176">
    <property type="component" value="Unassembled WGS sequence"/>
</dbReference>
<dbReference type="RefSeq" id="WP_146523544.1">
    <property type="nucleotide sequence ID" value="NZ_CP151726.1"/>
</dbReference>
<accession>A0A5C5ZYD0</accession>
<feature type="chain" id="PRO_5022823118" description="Heavy-metal-associated domain protein" evidence="1">
    <location>
        <begin position="22"/>
        <end position="130"/>
    </location>
</feature>
<feature type="signal peptide" evidence="1">
    <location>
        <begin position="1"/>
        <end position="21"/>
    </location>
</feature>
<name>A0A5C5ZYD0_9BACT</name>
<organism evidence="2 3">
    <name type="scientific">Stieleria varia</name>
    <dbReference type="NCBI Taxonomy" id="2528005"/>
    <lineage>
        <taxon>Bacteria</taxon>
        <taxon>Pseudomonadati</taxon>
        <taxon>Planctomycetota</taxon>
        <taxon>Planctomycetia</taxon>
        <taxon>Pirellulales</taxon>
        <taxon>Pirellulaceae</taxon>
        <taxon>Stieleria</taxon>
    </lineage>
</organism>
<keyword evidence="3" id="KW-1185">Reference proteome</keyword>
<gene>
    <name evidence="2" type="ORF">Pla52n_66570</name>
</gene>
<keyword evidence="1" id="KW-0732">Signal</keyword>
<dbReference type="Gene3D" id="3.30.70.100">
    <property type="match status" value="1"/>
</dbReference>
<dbReference type="SUPFAM" id="SSF55008">
    <property type="entry name" value="HMA, heavy metal-associated domain"/>
    <property type="match status" value="1"/>
</dbReference>
<sequence length="130" mass="13890" precursor="true">MRSVVYGVAILAAAGIMYVVAQTPSDPATNQETAVATSVTQPATVEPSAEQLTKVTLSVPDMMCPHGCYPSIKERLESSDDIVSVELGPQKVEGEIDNRQIIVTHKESFNVDDAIAQLETIGFKNASVVQ</sequence>
<dbReference type="InterPro" id="IPR036163">
    <property type="entry name" value="HMA_dom_sf"/>
</dbReference>
<evidence type="ECO:0000256" key="1">
    <source>
        <dbReference type="SAM" id="SignalP"/>
    </source>
</evidence>
<protein>
    <recommendedName>
        <fullName evidence="4">Heavy-metal-associated domain protein</fullName>
    </recommendedName>
</protein>